<keyword evidence="2" id="KW-1185">Reference proteome</keyword>
<evidence type="ECO:0000313" key="1">
    <source>
        <dbReference type="EMBL" id="EDM77650.1"/>
    </source>
</evidence>
<evidence type="ECO:0000313" key="2">
    <source>
        <dbReference type="Proteomes" id="UP000005801"/>
    </source>
</evidence>
<dbReference type="AlphaFoldDB" id="A6G8W4"/>
<reference evidence="1 2" key="1">
    <citation type="submission" date="2007-06" db="EMBL/GenBank/DDBJ databases">
        <authorList>
            <person name="Shimkets L."/>
            <person name="Ferriera S."/>
            <person name="Johnson J."/>
            <person name="Kravitz S."/>
            <person name="Beeson K."/>
            <person name="Sutton G."/>
            <person name="Rogers Y.-H."/>
            <person name="Friedman R."/>
            <person name="Frazier M."/>
            <person name="Venter J.C."/>
        </authorList>
    </citation>
    <scope>NUCLEOTIDE SEQUENCE [LARGE SCALE GENOMIC DNA]</scope>
    <source>
        <strain evidence="1 2">SIR-1</strain>
    </source>
</reference>
<gene>
    <name evidence="1" type="ORF">PPSIR1_13895</name>
</gene>
<name>A6G8W4_9BACT</name>
<sequence length="223" mass="24929">MRWHDGNIWQINLWNNWNALVDTWPQPGTYDCTVESDGSTSYTTYYVVSTSNIQSPPPRDLIACGQAGDGVNDEFTMDLSTSNSHYIQALSLISDDPVYKVKWSKSGDTDTMIHQTRAQLTWSARSSSWTYLDDDGQPQPLPEDGVLSNTVAPGVAPQLEIINTDSKGADVSVIYQGRDIVDFAYSADHTFTYDDPQESGSMDWHVEIWRSQSDWVPFNVSGS</sequence>
<dbReference type="EMBL" id="ABCS01000042">
    <property type="protein sequence ID" value="EDM77650.1"/>
    <property type="molecule type" value="Genomic_DNA"/>
</dbReference>
<proteinExistence type="predicted"/>
<dbReference type="Proteomes" id="UP000005801">
    <property type="component" value="Unassembled WGS sequence"/>
</dbReference>
<protein>
    <submittedName>
        <fullName evidence="1">Uncharacterized protein</fullName>
    </submittedName>
</protein>
<accession>A6G8W4</accession>
<organism evidence="1 2">
    <name type="scientific">Plesiocystis pacifica SIR-1</name>
    <dbReference type="NCBI Taxonomy" id="391625"/>
    <lineage>
        <taxon>Bacteria</taxon>
        <taxon>Pseudomonadati</taxon>
        <taxon>Myxococcota</taxon>
        <taxon>Polyangia</taxon>
        <taxon>Nannocystales</taxon>
        <taxon>Nannocystaceae</taxon>
        <taxon>Plesiocystis</taxon>
    </lineage>
</organism>
<comment type="caution">
    <text evidence="1">The sequence shown here is derived from an EMBL/GenBank/DDBJ whole genome shotgun (WGS) entry which is preliminary data.</text>
</comment>